<comment type="subcellular location">
    <subcellularLocation>
        <location evidence="7">Cytoplasm</location>
    </subcellularLocation>
</comment>
<keyword evidence="13" id="KW-1185">Reference proteome</keyword>
<feature type="binding site" evidence="7">
    <location>
        <position position="47"/>
    </location>
    <ligand>
        <name>NADPH</name>
        <dbReference type="ChEBI" id="CHEBI:57783"/>
    </ligand>
</feature>
<feature type="binding site" evidence="7">
    <location>
        <position position="249"/>
    </location>
    <ligand>
        <name>sn-glycerol 3-phosphate</name>
        <dbReference type="ChEBI" id="CHEBI:57597"/>
    </ligand>
</feature>
<dbReference type="Pfam" id="PF01210">
    <property type="entry name" value="NAD_Gly3P_dh_N"/>
    <property type="match status" value="1"/>
</dbReference>
<feature type="binding site" evidence="7">
    <location>
        <position position="102"/>
    </location>
    <ligand>
        <name>NADPH</name>
        <dbReference type="ChEBI" id="CHEBI:57783"/>
    </ligand>
</feature>
<evidence type="ECO:0000259" key="10">
    <source>
        <dbReference type="Pfam" id="PF01210"/>
    </source>
</evidence>
<evidence type="ECO:0000256" key="2">
    <source>
        <dbReference type="ARBA" id="ARBA00022516"/>
    </source>
</evidence>
<comment type="catalytic activity">
    <reaction evidence="7">
        <text>sn-glycerol 3-phosphate + NAD(+) = dihydroxyacetone phosphate + NADH + H(+)</text>
        <dbReference type="Rhea" id="RHEA:11092"/>
        <dbReference type="ChEBI" id="CHEBI:15378"/>
        <dbReference type="ChEBI" id="CHEBI:57540"/>
        <dbReference type="ChEBI" id="CHEBI:57597"/>
        <dbReference type="ChEBI" id="CHEBI:57642"/>
        <dbReference type="ChEBI" id="CHEBI:57945"/>
        <dbReference type="EC" id="1.1.1.94"/>
    </reaction>
</comment>
<dbReference type="PROSITE" id="PS00957">
    <property type="entry name" value="NAD_G3PDH"/>
    <property type="match status" value="1"/>
</dbReference>
<feature type="binding site" evidence="7">
    <location>
        <position position="133"/>
    </location>
    <ligand>
        <name>sn-glycerol 3-phosphate</name>
        <dbReference type="ChEBI" id="CHEBI:57597"/>
    </ligand>
</feature>
<feature type="binding site" evidence="7">
    <location>
        <position position="239"/>
    </location>
    <ligand>
        <name>sn-glycerol 3-phosphate</name>
        <dbReference type="ChEBI" id="CHEBI:57597"/>
    </ligand>
</feature>
<proteinExistence type="inferred from homology"/>
<feature type="binding site" evidence="7">
    <location>
        <position position="102"/>
    </location>
    <ligand>
        <name>sn-glycerol 3-phosphate</name>
        <dbReference type="ChEBI" id="CHEBI:57597"/>
    </ligand>
</feature>
<dbReference type="Gene3D" id="3.40.50.720">
    <property type="entry name" value="NAD(P)-binding Rossmann-like Domain"/>
    <property type="match status" value="1"/>
</dbReference>
<feature type="binding site" evidence="7">
    <location>
        <position position="131"/>
    </location>
    <ligand>
        <name>sn-glycerol 3-phosphate</name>
        <dbReference type="ChEBI" id="CHEBI:57597"/>
    </ligand>
</feature>
<feature type="binding site" evidence="7">
    <location>
        <position position="250"/>
    </location>
    <ligand>
        <name>NADPH</name>
        <dbReference type="ChEBI" id="CHEBI:57783"/>
    </ligand>
</feature>
<dbReference type="InterPro" id="IPR006168">
    <property type="entry name" value="G3P_DH_NAD-dep"/>
</dbReference>
<dbReference type="NCBIfam" id="NF000942">
    <property type="entry name" value="PRK00094.1-4"/>
    <property type="match status" value="1"/>
</dbReference>
<dbReference type="SUPFAM" id="SSF51735">
    <property type="entry name" value="NAD(P)-binding Rossmann-fold domains"/>
    <property type="match status" value="1"/>
</dbReference>
<gene>
    <name evidence="7 12" type="primary">gpsA</name>
    <name evidence="12" type="ORF">GCM10007933_00520</name>
</gene>
<dbReference type="HAMAP" id="MF_00394">
    <property type="entry name" value="NAD_Glyc3P_dehydrog"/>
    <property type="match status" value="1"/>
</dbReference>
<comment type="similarity">
    <text evidence="1 7 8">Belongs to the NAD-dependent glycerol-3-phosphate dehydrogenase family.</text>
</comment>
<comment type="function">
    <text evidence="7">Catalyzes the reduction of the glycolytic intermediate dihydroxyacetone phosphate (DHAP) to sn-glycerol 3-phosphate (G3P), the key precursor for phospholipid synthesis.</text>
</comment>
<feature type="binding site" evidence="7">
    <location>
        <position position="251"/>
    </location>
    <ligand>
        <name>sn-glycerol 3-phosphate</name>
        <dbReference type="ChEBI" id="CHEBI:57597"/>
    </ligand>
</feature>
<keyword evidence="4 7" id="KW-0443">Lipid metabolism</keyword>
<keyword evidence="7" id="KW-0963">Cytoplasm</keyword>
<dbReference type="PANTHER" id="PTHR11728:SF1">
    <property type="entry name" value="GLYCEROL-3-PHOSPHATE DEHYDROGENASE [NAD(+)] 2, CHLOROPLASTIC"/>
    <property type="match status" value="1"/>
</dbReference>
<comment type="caution">
    <text evidence="7">Lacks conserved residue(s) required for the propagation of feature annotation.</text>
</comment>
<keyword evidence="2 7" id="KW-0444">Lipid biosynthesis</keyword>
<dbReference type="InterPro" id="IPR013328">
    <property type="entry name" value="6PGD_dom2"/>
</dbReference>
<keyword evidence="6 7" id="KW-1208">Phospholipid metabolism</keyword>
<dbReference type="EMBL" id="BSPX01000001">
    <property type="protein sequence ID" value="GLT20601.1"/>
    <property type="molecule type" value="Genomic_DNA"/>
</dbReference>
<dbReference type="InterPro" id="IPR006109">
    <property type="entry name" value="G3P_DH_NAD-dep_C"/>
</dbReference>
<feature type="binding site" evidence="7">
    <location>
        <position position="274"/>
    </location>
    <ligand>
        <name>NADPH</name>
        <dbReference type="ChEBI" id="CHEBI:57783"/>
    </ligand>
</feature>
<dbReference type="RefSeq" id="WP_284186218.1">
    <property type="nucleotide sequence ID" value="NZ_BSPX01000001.1"/>
</dbReference>
<dbReference type="Pfam" id="PF07479">
    <property type="entry name" value="NAD_Gly3P_dh_C"/>
    <property type="match status" value="1"/>
</dbReference>
<protein>
    <recommendedName>
        <fullName evidence="7">Glycerol-3-phosphate dehydrogenase [NAD(P)+]</fullName>
        <ecNumber evidence="7">1.1.1.94</ecNumber>
    </recommendedName>
    <alternativeName>
        <fullName evidence="7">NAD(P)(+)-dependent glycerol-3-phosphate dehydrogenase</fullName>
    </alternativeName>
    <alternativeName>
        <fullName evidence="7">NAD(P)H-dependent dihydroxyacetone-phosphate reductase</fullName>
    </alternativeName>
</protein>
<evidence type="ECO:0000313" key="13">
    <source>
        <dbReference type="Proteomes" id="UP001157167"/>
    </source>
</evidence>
<keyword evidence="3 7" id="KW-0560">Oxidoreductase</keyword>
<dbReference type="Proteomes" id="UP001157167">
    <property type="component" value="Unassembled WGS sequence"/>
</dbReference>
<keyword evidence="7" id="KW-0521">NADP</keyword>
<evidence type="ECO:0000259" key="11">
    <source>
        <dbReference type="Pfam" id="PF07479"/>
    </source>
</evidence>
<feature type="domain" description="Glycerol-3-phosphate dehydrogenase NAD-dependent C-terminal" evidence="11">
    <location>
        <begin position="175"/>
        <end position="316"/>
    </location>
</feature>
<keyword evidence="7 8" id="KW-0520">NAD</keyword>
<name>A0ABQ6F5S8_9RHOO</name>
<evidence type="ECO:0000256" key="3">
    <source>
        <dbReference type="ARBA" id="ARBA00023002"/>
    </source>
</evidence>
<dbReference type="InterPro" id="IPR008927">
    <property type="entry name" value="6-PGluconate_DH-like_C_sf"/>
</dbReference>
<dbReference type="NCBIfam" id="NF000940">
    <property type="entry name" value="PRK00094.1-2"/>
    <property type="match status" value="1"/>
</dbReference>
<feature type="binding site" evidence="7">
    <location>
        <position position="250"/>
    </location>
    <ligand>
        <name>sn-glycerol 3-phosphate</name>
        <dbReference type="ChEBI" id="CHEBI:57597"/>
    </ligand>
</feature>
<comment type="catalytic activity">
    <reaction evidence="7 9">
        <text>sn-glycerol 3-phosphate + NADP(+) = dihydroxyacetone phosphate + NADPH + H(+)</text>
        <dbReference type="Rhea" id="RHEA:11096"/>
        <dbReference type="ChEBI" id="CHEBI:15378"/>
        <dbReference type="ChEBI" id="CHEBI:57597"/>
        <dbReference type="ChEBI" id="CHEBI:57642"/>
        <dbReference type="ChEBI" id="CHEBI:57783"/>
        <dbReference type="ChEBI" id="CHEBI:58349"/>
        <dbReference type="EC" id="1.1.1.94"/>
    </reaction>
</comment>
<evidence type="ECO:0000256" key="5">
    <source>
        <dbReference type="ARBA" id="ARBA00023209"/>
    </source>
</evidence>
<feature type="binding site" evidence="7">
    <location>
        <position position="11"/>
    </location>
    <ligand>
        <name>NADPH</name>
        <dbReference type="ChEBI" id="CHEBI:57783"/>
    </ligand>
</feature>
<dbReference type="PIRSF" id="PIRSF000114">
    <property type="entry name" value="Glycerol-3-P_dh"/>
    <property type="match status" value="1"/>
</dbReference>
<evidence type="ECO:0000256" key="7">
    <source>
        <dbReference type="HAMAP-Rule" id="MF_00394"/>
    </source>
</evidence>
<dbReference type="Gene3D" id="1.10.1040.10">
    <property type="entry name" value="N-(1-d-carboxylethyl)-l-norvaline Dehydrogenase, domain 2"/>
    <property type="match status" value="1"/>
</dbReference>
<keyword evidence="7" id="KW-0547">Nucleotide-binding</keyword>
<feature type="binding site" evidence="7">
    <location>
        <position position="30"/>
    </location>
    <ligand>
        <name>NADPH</name>
        <dbReference type="ChEBI" id="CHEBI:57783"/>
    </ligand>
</feature>
<feature type="binding site" evidence="7">
    <location>
        <position position="276"/>
    </location>
    <ligand>
        <name>NADPH</name>
        <dbReference type="ChEBI" id="CHEBI:57783"/>
    </ligand>
</feature>
<dbReference type="SUPFAM" id="SSF48179">
    <property type="entry name" value="6-phosphogluconate dehydrogenase C-terminal domain-like"/>
    <property type="match status" value="1"/>
</dbReference>
<keyword evidence="5 7" id="KW-0594">Phospholipid biosynthesis</keyword>
<dbReference type="InterPro" id="IPR011128">
    <property type="entry name" value="G3P_DH_NAD-dep_N"/>
</dbReference>
<evidence type="ECO:0000256" key="6">
    <source>
        <dbReference type="ARBA" id="ARBA00023264"/>
    </source>
</evidence>
<comment type="pathway">
    <text evidence="7">Membrane lipid metabolism; glycerophospholipid metabolism.</text>
</comment>
<feature type="binding site" evidence="7">
    <location>
        <position position="135"/>
    </location>
    <ligand>
        <name>NADPH</name>
        <dbReference type="ChEBI" id="CHEBI:57783"/>
    </ligand>
</feature>
<evidence type="ECO:0000256" key="9">
    <source>
        <dbReference type="RuleBase" id="RU000439"/>
    </source>
</evidence>
<sequence>MRIAVFGAGAWGTALALAFARGHQVVLWSRESAEIAALRADGENRRYLPGIPIPTELELTDSLPEAAKADLHLVVTPLAGLRDTARALRAAAPGTPLLWACKGLEAGTAKLPHQIVAEELGEDAPCGVLTGPSFAAEVAKGLPAAVTVAARDIGFARHWVQALHNNRLRLYANDDLVGAEVGGAVKNVMAIAAGVADGMGFGLNARAALITRGLAEITRLGVELGARRDTFMGLAGLGDLVLTCTGDLSRNRRVGLMLAEGKTLPDILAALGHVAEGVSTTHEVAALAGRLGVDMPITLAVDGVLNGTVSARDAVEQLLARDPKQE</sequence>
<organism evidence="12 13">
    <name type="scientific">Zoogloea oryzae</name>
    <dbReference type="NCBI Taxonomy" id="310767"/>
    <lineage>
        <taxon>Bacteria</taxon>
        <taxon>Pseudomonadati</taxon>
        <taxon>Pseudomonadota</taxon>
        <taxon>Betaproteobacteria</taxon>
        <taxon>Rhodocyclales</taxon>
        <taxon>Zoogloeaceae</taxon>
        <taxon>Zoogloea</taxon>
    </lineage>
</organism>
<evidence type="ECO:0000313" key="12">
    <source>
        <dbReference type="EMBL" id="GLT20601.1"/>
    </source>
</evidence>
<dbReference type="EC" id="1.1.1.94" evidence="7"/>
<dbReference type="InterPro" id="IPR036291">
    <property type="entry name" value="NAD(P)-bd_dom_sf"/>
</dbReference>
<accession>A0ABQ6F5S8</accession>
<feature type="binding site" evidence="7">
    <location>
        <position position="186"/>
    </location>
    <ligand>
        <name>sn-glycerol 3-phosphate</name>
        <dbReference type="ChEBI" id="CHEBI:57597"/>
    </ligand>
</feature>
<dbReference type="PANTHER" id="PTHR11728">
    <property type="entry name" value="GLYCEROL-3-PHOSPHATE DEHYDROGENASE"/>
    <property type="match status" value="1"/>
</dbReference>
<feature type="active site" description="Proton acceptor" evidence="7">
    <location>
        <position position="186"/>
    </location>
</feature>
<evidence type="ECO:0000256" key="4">
    <source>
        <dbReference type="ARBA" id="ARBA00023098"/>
    </source>
</evidence>
<reference evidence="13" key="1">
    <citation type="journal article" date="2019" name="Int. J. Syst. Evol. Microbiol.">
        <title>The Global Catalogue of Microorganisms (GCM) 10K type strain sequencing project: providing services to taxonomists for standard genome sequencing and annotation.</title>
        <authorList>
            <consortium name="The Broad Institute Genomics Platform"/>
            <consortium name="The Broad Institute Genome Sequencing Center for Infectious Disease"/>
            <person name="Wu L."/>
            <person name="Ma J."/>
        </authorList>
    </citation>
    <scope>NUCLEOTIDE SEQUENCE [LARGE SCALE GENOMIC DNA]</scope>
    <source>
        <strain evidence="13">NBRC 102407</strain>
    </source>
</reference>
<dbReference type="PRINTS" id="PR00077">
    <property type="entry name" value="GPDHDRGNASE"/>
</dbReference>
<feature type="domain" description="Glycerol-3-phosphate dehydrogenase NAD-dependent N-terminal" evidence="10">
    <location>
        <begin position="3"/>
        <end position="153"/>
    </location>
</feature>
<evidence type="ECO:0000256" key="8">
    <source>
        <dbReference type="RuleBase" id="RU000437"/>
    </source>
</evidence>
<evidence type="ECO:0000256" key="1">
    <source>
        <dbReference type="ARBA" id="ARBA00011009"/>
    </source>
</evidence>
<comment type="caution">
    <text evidence="12">The sequence shown here is derived from an EMBL/GenBank/DDBJ whole genome shotgun (WGS) entry which is preliminary data.</text>
</comment>